<reference evidence="1 2" key="1">
    <citation type="submission" date="2019-05" db="EMBL/GenBank/DDBJ databases">
        <title>Another draft genome of Portunus trituberculatus and its Hox gene families provides insights of decapod evolution.</title>
        <authorList>
            <person name="Jeong J.-H."/>
            <person name="Song I."/>
            <person name="Kim S."/>
            <person name="Choi T."/>
            <person name="Kim D."/>
            <person name="Ryu S."/>
            <person name="Kim W."/>
        </authorList>
    </citation>
    <scope>NUCLEOTIDE SEQUENCE [LARGE SCALE GENOMIC DNA]</scope>
    <source>
        <tissue evidence="1">Muscle</tissue>
    </source>
</reference>
<name>A0A5B7FBS7_PORTR</name>
<organism evidence="1 2">
    <name type="scientific">Portunus trituberculatus</name>
    <name type="common">Swimming crab</name>
    <name type="synonym">Neptunus trituberculatus</name>
    <dbReference type="NCBI Taxonomy" id="210409"/>
    <lineage>
        <taxon>Eukaryota</taxon>
        <taxon>Metazoa</taxon>
        <taxon>Ecdysozoa</taxon>
        <taxon>Arthropoda</taxon>
        <taxon>Crustacea</taxon>
        <taxon>Multicrustacea</taxon>
        <taxon>Malacostraca</taxon>
        <taxon>Eumalacostraca</taxon>
        <taxon>Eucarida</taxon>
        <taxon>Decapoda</taxon>
        <taxon>Pleocyemata</taxon>
        <taxon>Brachyura</taxon>
        <taxon>Eubrachyura</taxon>
        <taxon>Portunoidea</taxon>
        <taxon>Portunidae</taxon>
        <taxon>Portuninae</taxon>
        <taxon>Portunus</taxon>
    </lineage>
</organism>
<dbReference type="Proteomes" id="UP000324222">
    <property type="component" value="Unassembled WGS sequence"/>
</dbReference>
<gene>
    <name evidence="1" type="ORF">E2C01_035555</name>
</gene>
<dbReference type="AlphaFoldDB" id="A0A5B7FBS7"/>
<keyword evidence="2" id="KW-1185">Reference proteome</keyword>
<dbReference type="EMBL" id="VSRR010005244">
    <property type="protein sequence ID" value="MPC41944.1"/>
    <property type="molecule type" value="Genomic_DNA"/>
</dbReference>
<sequence length="101" mass="10861">MASFNQALRGLLHVLGKYQRKREAAGRGEGGGKVTRADGTMTVTVVVVVDDQVSSVVGQVGVTLPETSVINTHDLRCIRTSLLHCHGPCIHTPSSYEYILT</sequence>
<evidence type="ECO:0000313" key="2">
    <source>
        <dbReference type="Proteomes" id="UP000324222"/>
    </source>
</evidence>
<accession>A0A5B7FBS7</accession>
<evidence type="ECO:0000313" key="1">
    <source>
        <dbReference type="EMBL" id="MPC41944.1"/>
    </source>
</evidence>
<comment type="caution">
    <text evidence="1">The sequence shown here is derived from an EMBL/GenBank/DDBJ whole genome shotgun (WGS) entry which is preliminary data.</text>
</comment>
<protein>
    <submittedName>
        <fullName evidence="1">Uncharacterized protein</fullName>
    </submittedName>
</protein>
<proteinExistence type="predicted"/>